<proteinExistence type="predicted"/>
<dbReference type="GO" id="GO:0006749">
    <property type="term" value="P:glutathione metabolic process"/>
    <property type="evidence" value="ECO:0007669"/>
    <property type="project" value="TreeGrafter"/>
</dbReference>
<dbReference type="Proteomes" id="UP000248259">
    <property type="component" value="Unassembled WGS sequence"/>
</dbReference>
<accession>A0A323UZR8</accession>
<comment type="caution">
    <text evidence="2">The sequence shown here is derived from an EMBL/GenBank/DDBJ whole genome shotgun (WGS) entry which is preliminary data.</text>
</comment>
<dbReference type="GO" id="GO:0050313">
    <property type="term" value="F:sulfur dioxygenase activity"/>
    <property type="evidence" value="ECO:0007669"/>
    <property type="project" value="TreeGrafter"/>
</dbReference>
<dbReference type="InterPro" id="IPR001279">
    <property type="entry name" value="Metallo-B-lactamas"/>
</dbReference>
<dbReference type="Gene3D" id="3.60.15.10">
    <property type="entry name" value="Ribonuclease Z/Hydroxyacylglutathione hydrolase-like"/>
    <property type="match status" value="1"/>
</dbReference>
<feature type="domain" description="Metallo-beta-lactamase" evidence="1">
    <location>
        <begin position="12"/>
        <end position="172"/>
    </location>
</feature>
<dbReference type="SUPFAM" id="SSF56281">
    <property type="entry name" value="Metallo-hydrolase/oxidoreductase"/>
    <property type="match status" value="1"/>
</dbReference>
<dbReference type="PANTHER" id="PTHR43084:SF1">
    <property type="entry name" value="PERSULFIDE DIOXYGENASE ETHE1, MITOCHONDRIAL"/>
    <property type="match status" value="1"/>
</dbReference>
<reference evidence="2 3" key="1">
    <citation type="submission" date="2018-06" db="EMBL/GenBank/DDBJ databases">
        <title>Azoarcus communis strain SWub3 genome.</title>
        <authorList>
            <person name="Zorraquino Salvo V."/>
            <person name="Toubiana D."/>
            <person name="Blumwald E."/>
        </authorList>
    </citation>
    <scope>NUCLEOTIDE SEQUENCE [LARGE SCALE GENOMIC DNA]</scope>
    <source>
        <strain evidence="2 3">SWub3</strain>
    </source>
</reference>
<evidence type="ECO:0000313" key="2">
    <source>
        <dbReference type="EMBL" id="PZA17200.1"/>
    </source>
</evidence>
<protein>
    <submittedName>
        <fullName evidence="2">MBL fold metallo-hydrolase</fullName>
    </submittedName>
</protein>
<keyword evidence="3" id="KW-1185">Reference proteome</keyword>
<dbReference type="AlphaFoldDB" id="A0A323UZR8"/>
<dbReference type="Pfam" id="PF00753">
    <property type="entry name" value="Lactamase_B"/>
    <property type="match status" value="1"/>
</dbReference>
<dbReference type="PANTHER" id="PTHR43084">
    <property type="entry name" value="PERSULFIDE DIOXYGENASE ETHE1"/>
    <property type="match status" value="1"/>
</dbReference>
<dbReference type="SMART" id="SM00849">
    <property type="entry name" value="Lactamase_B"/>
    <property type="match status" value="1"/>
</dbReference>
<dbReference type="GO" id="GO:0070813">
    <property type="term" value="P:hydrogen sulfide metabolic process"/>
    <property type="evidence" value="ECO:0007669"/>
    <property type="project" value="TreeGrafter"/>
</dbReference>
<evidence type="ECO:0000259" key="1">
    <source>
        <dbReference type="SMART" id="SM00849"/>
    </source>
</evidence>
<sequence length="222" mass="24402">MYFRILENAQHDVAGYLLADLGHHRAVVIDPPATSRSLICALLDERRLQLSDVLLTHLHANDDGHEVLALGQHTGAAIRLGKLVAHPPEAATLLEEDDTLTVGDELIHAIATPGHTAGCISYRWRDRLFCGDVFDIGSCAAGNIEADAGALFDSLTRRILTLPDETLVFPAHGIRGQRVSTIGEQRRRLSQVTRHSREAFVTEMAFRRLARPALEELLNPAN</sequence>
<keyword evidence="2" id="KW-0378">Hydrolase</keyword>
<dbReference type="GO" id="GO:0016787">
    <property type="term" value="F:hydrolase activity"/>
    <property type="evidence" value="ECO:0007669"/>
    <property type="project" value="UniProtKB-KW"/>
</dbReference>
<dbReference type="InterPro" id="IPR036866">
    <property type="entry name" value="RibonucZ/Hydroxyglut_hydro"/>
</dbReference>
<dbReference type="InterPro" id="IPR051682">
    <property type="entry name" value="Mito_Persulfide_Diox"/>
</dbReference>
<organism evidence="2 3">
    <name type="scientific">Parazoarcus communis SWub3 = DSM 12120</name>
    <dbReference type="NCBI Taxonomy" id="1121029"/>
    <lineage>
        <taxon>Bacteria</taxon>
        <taxon>Pseudomonadati</taxon>
        <taxon>Pseudomonadota</taxon>
        <taxon>Betaproteobacteria</taxon>
        <taxon>Rhodocyclales</taxon>
        <taxon>Zoogloeaceae</taxon>
        <taxon>Parazoarcus</taxon>
    </lineage>
</organism>
<dbReference type="RefSeq" id="WP_110523844.1">
    <property type="nucleotide sequence ID" value="NZ_QKOE01000004.1"/>
</dbReference>
<dbReference type="OrthoDB" id="9784009at2"/>
<gene>
    <name evidence="2" type="ORF">DNK49_08175</name>
</gene>
<evidence type="ECO:0000313" key="3">
    <source>
        <dbReference type="Proteomes" id="UP000248259"/>
    </source>
</evidence>
<name>A0A323UZR8_9RHOO</name>
<dbReference type="EMBL" id="QKOE01000004">
    <property type="protein sequence ID" value="PZA17200.1"/>
    <property type="molecule type" value="Genomic_DNA"/>
</dbReference>